<feature type="transmembrane region" description="Helical" evidence="7">
    <location>
        <begin position="186"/>
        <end position="211"/>
    </location>
</feature>
<feature type="transmembrane region" description="Helical" evidence="7">
    <location>
        <begin position="16"/>
        <end position="38"/>
    </location>
</feature>
<reference evidence="9" key="1">
    <citation type="journal article" date="2014" name="Int. J. Syst. Evol. Microbiol.">
        <title>Complete genome sequence of Corynebacterium casei LMG S-19264T (=DSM 44701T), isolated from a smear-ripened cheese.</title>
        <authorList>
            <consortium name="US DOE Joint Genome Institute (JGI-PGF)"/>
            <person name="Walter F."/>
            <person name="Albersmeier A."/>
            <person name="Kalinowski J."/>
            <person name="Ruckert C."/>
        </authorList>
    </citation>
    <scope>NUCLEOTIDE SEQUENCE</scope>
    <source>
        <strain evidence="9">JCM 19831</strain>
    </source>
</reference>
<evidence type="ECO:0000256" key="3">
    <source>
        <dbReference type="ARBA" id="ARBA00022475"/>
    </source>
</evidence>
<organism evidence="9 10">
    <name type="scientific">Dactylosporangium sucinum</name>
    <dbReference type="NCBI Taxonomy" id="1424081"/>
    <lineage>
        <taxon>Bacteria</taxon>
        <taxon>Bacillati</taxon>
        <taxon>Actinomycetota</taxon>
        <taxon>Actinomycetes</taxon>
        <taxon>Micromonosporales</taxon>
        <taxon>Micromonosporaceae</taxon>
        <taxon>Dactylosporangium</taxon>
    </lineage>
</organism>
<dbReference type="AlphaFoldDB" id="A0A917TZC3"/>
<evidence type="ECO:0000313" key="10">
    <source>
        <dbReference type="Proteomes" id="UP000642070"/>
    </source>
</evidence>
<feature type="transmembrane region" description="Helical" evidence="7">
    <location>
        <begin position="78"/>
        <end position="96"/>
    </location>
</feature>
<feature type="domain" description="ABC transmembrane type-1" evidence="8">
    <location>
        <begin position="70"/>
        <end position="257"/>
    </location>
</feature>
<proteinExistence type="inferred from homology"/>
<keyword evidence="6 7" id="KW-0472">Membrane</keyword>
<dbReference type="PANTHER" id="PTHR30151:SF20">
    <property type="entry name" value="ABC TRANSPORTER PERMEASE PROTEIN HI_0355-RELATED"/>
    <property type="match status" value="1"/>
</dbReference>
<feature type="transmembrane region" description="Helical" evidence="7">
    <location>
        <begin position="136"/>
        <end position="155"/>
    </location>
</feature>
<keyword evidence="5 7" id="KW-1133">Transmembrane helix</keyword>
<reference evidence="9" key="2">
    <citation type="submission" date="2020-09" db="EMBL/GenBank/DDBJ databases">
        <authorList>
            <person name="Sun Q."/>
            <person name="Ohkuma M."/>
        </authorList>
    </citation>
    <scope>NUCLEOTIDE SEQUENCE</scope>
    <source>
        <strain evidence="9">JCM 19831</strain>
    </source>
</reference>
<dbReference type="GO" id="GO:0055085">
    <property type="term" value="P:transmembrane transport"/>
    <property type="evidence" value="ECO:0007669"/>
    <property type="project" value="InterPro"/>
</dbReference>
<comment type="caution">
    <text evidence="9">The sequence shown here is derived from an EMBL/GenBank/DDBJ whole genome shotgun (WGS) entry which is preliminary data.</text>
</comment>
<dbReference type="Gene3D" id="1.10.3720.10">
    <property type="entry name" value="MetI-like"/>
    <property type="match status" value="1"/>
</dbReference>
<dbReference type="InterPro" id="IPR000515">
    <property type="entry name" value="MetI-like"/>
</dbReference>
<sequence length="272" mass="30095">MKPPGRNWRRAIDRSLVWWSTPLVLVLLYLIWKAYIAITGVSPFVLPGPAAVFEALKEQVTDPYIWKVHVWATFTETLWGLGIAIVIGVTLGFLIGKSRVLARVLKPFIVATQVTPKVALAPLFVLWFGFGPGSKIALAAIVSFFPIMTNTAFGIQSLPRSLREMGTSVGARTWYRFGRIELPYTLAYILAGLEVAIVLATIGAIVGEYLGGDKGLGRYALNLQNNLQIDMLFGSIVLMAAYGLVLYGIVVALKYFLIPWHESVRVLREDQI</sequence>
<evidence type="ECO:0000259" key="8">
    <source>
        <dbReference type="PROSITE" id="PS50928"/>
    </source>
</evidence>
<dbReference type="EMBL" id="BMPI01000028">
    <property type="protein sequence ID" value="GGM45953.1"/>
    <property type="molecule type" value="Genomic_DNA"/>
</dbReference>
<dbReference type="InterPro" id="IPR035906">
    <property type="entry name" value="MetI-like_sf"/>
</dbReference>
<dbReference type="GO" id="GO:0005886">
    <property type="term" value="C:plasma membrane"/>
    <property type="evidence" value="ECO:0007669"/>
    <property type="project" value="UniProtKB-SubCell"/>
</dbReference>
<dbReference type="SUPFAM" id="SSF161098">
    <property type="entry name" value="MetI-like"/>
    <property type="match status" value="1"/>
</dbReference>
<evidence type="ECO:0000256" key="7">
    <source>
        <dbReference type="RuleBase" id="RU363032"/>
    </source>
</evidence>
<feature type="transmembrane region" description="Helical" evidence="7">
    <location>
        <begin position="231"/>
        <end position="258"/>
    </location>
</feature>
<evidence type="ECO:0000256" key="1">
    <source>
        <dbReference type="ARBA" id="ARBA00004651"/>
    </source>
</evidence>
<name>A0A917TZC3_9ACTN</name>
<dbReference type="Pfam" id="PF00528">
    <property type="entry name" value="BPD_transp_1"/>
    <property type="match status" value="1"/>
</dbReference>
<evidence type="ECO:0000256" key="6">
    <source>
        <dbReference type="ARBA" id="ARBA00023136"/>
    </source>
</evidence>
<comment type="similarity">
    <text evidence="7">Belongs to the binding-protein-dependent transport system permease family.</text>
</comment>
<keyword evidence="2 7" id="KW-0813">Transport</keyword>
<gene>
    <name evidence="9" type="primary">ssuC</name>
    <name evidence="9" type="ORF">GCM10007977_054610</name>
</gene>
<comment type="subcellular location">
    <subcellularLocation>
        <location evidence="1 7">Cell membrane</location>
        <topology evidence="1 7">Multi-pass membrane protein</topology>
    </subcellularLocation>
</comment>
<evidence type="ECO:0000256" key="4">
    <source>
        <dbReference type="ARBA" id="ARBA00022692"/>
    </source>
</evidence>
<keyword evidence="10" id="KW-1185">Reference proteome</keyword>
<dbReference type="PROSITE" id="PS50928">
    <property type="entry name" value="ABC_TM1"/>
    <property type="match status" value="1"/>
</dbReference>
<protein>
    <submittedName>
        <fullName evidence="9">ABC transporter permease</fullName>
    </submittedName>
</protein>
<dbReference type="CDD" id="cd06261">
    <property type="entry name" value="TM_PBP2"/>
    <property type="match status" value="1"/>
</dbReference>
<keyword evidence="3" id="KW-1003">Cell membrane</keyword>
<evidence type="ECO:0000256" key="2">
    <source>
        <dbReference type="ARBA" id="ARBA00022448"/>
    </source>
</evidence>
<evidence type="ECO:0000313" key="9">
    <source>
        <dbReference type="EMBL" id="GGM45953.1"/>
    </source>
</evidence>
<dbReference type="Proteomes" id="UP000642070">
    <property type="component" value="Unassembled WGS sequence"/>
</dbReference>
<keyword evidence="4 7" id="KW-0812">Transmembrane</keyword>
<feature type="transmembrane region" description="Helical" evidence="7">
    <location>
        <begin position="108"/>
        <end position="130"/>
    </location>
</feature>
<evidence type="ECO:0000256" key="5">
    <source>
        <dbReference type="ARBA" id="ARBA00022989"/>
    </source>
</evidence>
<accession>A0A917TZC3</accession>
<dbReference type="PANTHER" id="PTHR30151">
    <property type="entry name" value="ALKANE SULFONATE ABC TRANSPORTER-RELATED, MEMBRANE SUBUNIT"/>
    <property type="match status" value="1"/>
</dbReference>